<keyword evidence="3" id="KW-0238">DNA-binding</keyword>
<name>A0ABP3EJ23_9ACTN</name>
<dbReference type="Proteomes" id="UP001500967">
    <property type="component" value="Unassembled WGS sequence"/>
</dbReference>
<dbReference type="PANTHER" id="PTHR30346">
    <property type="entry name" value="TRANSCRIPTIONAL DUAL REGULATOR HCAR-RELATED"/>
    <property type="match status" value="1"/>
</dbReference>
<organism evidence="6 7">
    <name type="scientific">Cryptosporangium japonicum</name>
    <dbReference type="NCBI Taxonomy" id="80872"/>
    <lineage>
        <taxon>Bacteria</taxon>
        <taxon>Bacillati</taxon>
        <taxon>Actinomycetota</taxon>
        <taxon>Actinomycetes</taxon>
        <taxon>Cryptosporangiales</taxon>
        <taxon>Cryptosporangiaceae</taxon>
        <taxon>Cryptosporangium</taxon>
    </lineage>
</organism>
<dbReference type="InterPro" id="IPR036390">
    <property type="entry name" value="WH_DNA-bd_sf"/>
</dbReference>
<keyword evidence="2" id="KW-0805">Transcription regulation</keyword>
<dbReference type="RefSeq" id="WP_344652182.1">
    <property type="nucleotide sequence ID" value="NZ_BAAAGX010000023.1"/>
</dbReference>
<dbReference type="CDD" id="cd08414">
    <property type="entry name" value="PBP2_LTTR_aromatics_like"/>
    <property type="match status" value="1"/>
</dbReference>
<evidence type="ECO:0000313" key="7">
    <source>
        <dbReference type="Proteomes" id="UP001500967"/>
    </source>
</evidence>
<feature type="domain" description="HTH lysR-type" evidence="5">
    <location>
        <begin position="3"/>
        <end position="61"/>
    </location>
</feature>
<reference evidence="7" key="1">
    <citation type="journal article" date="2019" name="Int. J. Syst. Evol. Microbiol.">
        <title>The Global Catalogue of Microorganisms (GCM) 10K type strain sequencing project: providing services to taxonomists for standard genome sequencing and annotation.</title>
        <authorList>
            <consortium name="The Broad Institute Genomics Platform"/>
            <consortium name="The Broad Institute Genome Sequencing Center for Infectious Disease"/>
            <person name="Wu L."/>
            <person name="Ma J."/>
        </authorList>
    </citation>
    <scope>NUCLEOTIDE SEQUENCE [LARGE SCALE GENOMIC DNA]</scope>
    <source>
        <strain evidence="7">JCM 10425</strain>
    </source>
</reference>
<accession>A0ABP3EJ23</accession>
<evidence type="ECO:0000256" key="4">
    <source>
        <dbReference type="ARBA" id="ARBA00023163"/>
    </source>
</evidence>
<sequence>MSVRIQDLRYFVAVAEELSFTRAAAERLFVSQPALSKQIRQLERTLRTTLFERDKRVVALTAAGSALLPHARALLRQWDDARRAVEEADGATLTVGFQTRIGRGLIPAVTATMERLLPGRQLQFRQIPWDDPTTGLASRAVDVAIAWLPAPDGYASKVVIAEDRWVALPLGHRLADHAEVPFSALLDEPFVALPPEAGALRDHWLAAEHRPAPARVGAVARTPDESLEAVAAGRGVVLLSAGNAAIYQRDDVVCRPVTGLPRSELAAVWRLDDTRHAVRVFVEACCLCGTASDR</sequence>
<dbReference type="Gene3D" id="3.40.190.10">
    <property type="entry name" value="Periplasmic binding protein-like II"/>
    <property type="match status" value="2"/>
</dbReference>
<dbReference type="SUPFAM" id="SSF53850">
    <property type="entry name" value="Periplasmic binding protein-like II"/>
    <property type="match status" value="1"/>
</dbReference>
<dbReference type="Pfam" id="PF00126">
    <property type="entry name" value="HTH_1"/>
    <property type="match status" value="1"/>
</dbReference>
<proteinExistence type="inferred from homology"/>
<dbReference type="Gene3D" id="1.10.10.10">
    <property type="entry name" value="Winged helix-like DNA-binding domain superfamily/Winged helix DNA-binding domain"/>
    <property type="match status" value="1"/>
</dbReference>
<evidence type="ECO:0000256" key="2">
    <source>
        <dbReference type="ARBA" id="ARBA00023015"/>
    </source>
</evidence>
<dbReference type="InterPro" id="IPR036388">
    <property type="entry name" value="WH-like_DNA-bd_sf"/>
</dbReference>
<protein>
    <submittedName>
        <fullName evidence="6">LysR family transcriptional regulator</fullName>
    </submittedName>
</protein>
<dbReference type="InterPro" id="IPR000847">
    <property type="entry name" value="LysR_HTH_N"/>
</dbReference>
<keyword evidence="7" id="KW-1185">Reference proteome</keyword>
<evidence type="ECO:0000256" key="3">
    <source>
        <dbReference type="ARBA" id="ARBA00023125"/>
    </source>
</evidence>
<dbReference type="SUPFAM" id="SSF46785">
    <property type="entry name" value="Winged helix' DNA-binding domain"/>
    <property type="match status" value="1"/>
</dbReference>
<evidence type="ECO:0000256" key="1">
    <source>
        <dbReference type="ARBA" id="ARBA00009437"/>
    </source>
</evidence>
<gene>
    <name evidence="6" type="ORF">GCM10009539_59190</name>
</gene>
<dbReference type="PROSITE" id="PS50931">
    <property type="entry name" value="HTH_LYSR"/>
    <property type="match status" value="1"/>
</dbReference>
<evidence type="ECO:0000313" key="6">
    <source>
        <dbReference type="EMBL" id="GAA0264920.1"/>
    </source>
</evidence>
<dbReference type="Pfam" id="PF03466">
    <property type="entry name" value="LysR_substrate"/>
    <property type="match status" value="1"/>
</dbReference>
<comment type="caution">
    <text evidence="6">The sequence shown here is derived from an EMBL/GenBank/DDBJ whole genome shotgun (WGS) entry which is preliminary data.</text>
</comment>
<evidence type="ECO:0000259" key="5">
    <source>
        <dbReference type="PROSITE" id="PS50931"/>
    </source>
</evidence>
<comment type="similarity">
    <text evidence="1">Belongs to the LysR transcriptional regulatory family.</text>
</comment>
<keyword evidence="4" id="KW-0804">Transcription</keyword>
<dbReference type="PANTHER" id="PTHR30346:SF0">
    <property type="entry name" value="HCA OPERON TRANSCRIPTIONAL ACTIVATOR HCAR"/>
    <property type="match status" value="1"/>
</dbReference>
<dbReference type="PRINTS" id="PR00039">
    <property type="entry name" value="HTHLYSR"/>
</dbReference>
<dbReference type="InterPro" id="IPR005119">
    <property type="entry name" value="LysR_subst-bd"/>
</dbReference>
<dbReference type="EMBL" id="BAAAGX010000023">
    <property type="protein sequence ID" value="GAA0264920.1"/>
    <property type="molecule type" value="Genomic_DNA"/>
</dbReference>